<name>A0A382D2V4_9ZZZZ</name>
<dbReference type="SUPFAM" id="SSF51717">
    <property type="entry name" value="Dihydropteroate synthetase-like"/>
    <property type="match status" value="1"/>
</dbReference>
<accession>A0A382D2V4</accession>
<dbReference type="AlphaFoldDB" id="A0A382D2V4"/>
<dbReference type="PANTHER" id="PTHR20941:SF1">
    <property type="entry name" value="FOLIC ACID SYNTHESIS PROTEIN FOL1"/>
    <property type="match status" value="1"/>
</dbReference>
<protein>
    <recommendedName>
        <fullName evidence="1">Pterin-binding domain-containing protein</fullName>
    </recommendedName>
</protein>
<dbReference type="InterPro" id="IPR045031">
    <property type="entry name" value="DHP_synth-like"/>
</dbReference>
<dbReference type="Pfam" id="PF00809">
    <property type="entry name" value="Pterin_bind"/>
    <property type="match status" value="1"/>
</dbReference>
<proteinExistence type="predicted"/>
<dbReference type="GO" id="GO:0004156">
    <property type="term" value="F:dihydropteroate synthase activity"/>
    <property type="evidence" value="ECO:0007669"/>
    <property type="project" value="TreeGrafter"/>
</dbReference>
<dbReference type="PANTHER" id="PTHR20941">
    <property type="entry name" value="FOLATE SYNTHESIS PROTEINS"/>
    <property type="match status" value="1"/>
</dbReference>
<reference evidence="2" key="1">
    <citation type="submission" date="2018-05" db="EMBL/GenBank/DDBJ databases">
        <authorList>
            <person name="Lanie J.A."/>
            <person name="Ng W.-L."/>
            <person name="Kazmierczak K.M."/>
            <person name="Andrzejewski T.M."/>
            <person name="Davidsen T.M."/>
            <person name="Wayne K.J."/>
            <person name="Tettelin H."/>
            <person name="Glass J.I."/>
            <person name="Rusch D."/>
            <person name="Podicherti R."/>
            <person name="Tsui H.-C.T."/>
            <person name="Winkler M.E."/>
        </authorList>
    </citation>
    <scope>NUCLEOTIDE SEQUENCE</scope>
</reference>
<evidence type="ECO:0000259" key="1">
    <source>
        <dbReference type="PROSITE" id="PS50972"/>
    </source>
</evidence>
<dbReference type="InterPro" id="IPR000489">
    <property type="entry name" value="Pterin-binding_dom"/>
</dbReference>
<gene>
    <name evidence="2" type="ORF">METZ01_LOCUS184905</name>
</gene>
<dbReference type="InterPro" id="IPR011005">
    <property type="entry name" value="Dihydropteroate_synth-like_sf"/>
</dbReference>
<evidence type="ECO:0000313" key="2">
    <source>
        <dbReference type="EMBL" id="SVB32051.1"/>
    </source>
</evidence>
<dbReference type="Gene3D" id="3.20.20.20">
    <property type="entry name" value="Dihydropteroate synthase-like"/>
    <property type="match status" value="1"/>
</dbReference>
<dbReference type="GO" id="GO:0046654">
    <property type="term" value="P:tetrahydrofolate biosynthetic process"/>
    <property type="evidence" value="ECO:0007669"/>
    <property type="project" value="TreeGrafter"/>
</dbReference>
<dbReference type="PROSITE" id="PS50972">
    <property type="entry name" value="PTERIN_BINDING"/>
    <property type="match status" value="1"/>
</dbReference>
<dbReference type="EMBL" id="UINC01037090">
    <property type="protein sequence ID" value="SVB32051.1"/>
    <property type="molecule type" value="Genomic_DNA"/>
</dbReference>
<feature type="domain" description="Pterin-binding" evidence="1">
    <location>
        <begin position="38"/>
        <end position="290"/>
    </location>
</feature>
<sequence>MLGLKDLVAIAAKHATDLDAVVRPFDIAGQVSFPSGRPAIMGVINLSADSWYRESICTSIESAVERGSELRAQGADIIDIGAESTLGQAQRVGAAEQRQRLLPVIGQLASQGIIVSAETYDAEVAKACLEAGAKVLNLTGTAASETIYRLAARHDAAVIVCYVAGDNARDVADIPLDDDPIPRMAEYFAREIETAGRCGLGKGFVDPGLGFYYENLQDSSVRIRHQMKTFLNAFRLRELGWPVCNALPHAVECFGDEVRSAEPFFSVLAALGGTDLFRTHEVPRVRAVLKTLGVY</sequence>
<organism evidence="2">
    <name type="scientific">marine metagenome</name>
    <dbReference type="NCBI Taxonomy" id="408172"/>
    <lineage>
        <taxon>unclassified sequences</taxon>
        <taxon>metagenomes</taxon>
        <taxon>ecological metagenomes</taxon>
    </lineage>
</organism>